<evidence type="ECO:0000313" key="3">
    <source>
        <dbReference type="EMBL" id="KAF9738564.1"/>
    </source>
</evidence>
<keyword evidence="2" id="KW-1133">Transmembrane helix</keyword>
<dbReference type="AlphaFoldDB" id="A0A9P6KU89"/>
<accession>A0A9P6KU89</accession>
<evidence type="ECO:0000256" key="1">
    <source>
        <dbReference type="SAM" id="MobiDB-lite"/>
    </source>
</evidence>
<evidence type="ECO:0000256" key="2">
    <source>
        <dbReference type="SAM" id="Phobius"/>
    </source>
</evidence>
<proteinExistence type="predicted"/>
<reference evidence="3" key="1">
    <citation type="journal article" date="2020" name="Mol. Plant Microbe Interact.">
        <title>Genome Sequence of the Biocontrol Agent Coniothyrium minitans strain Conio (IMI 134523).</title>
        <authorList>
            <person name="Patel D."/>
            <person name="Shittu T.A."/>
            <person name="Baroncelli R."/>
            <person name="Muthumeenakshi S."/>
            <person name="Osborne T.H."/>
            <person name="Janganan T.K."/>
            <person name="Sreenivasaprasad S."/>
        </authorList>
    </citation>
    <scope>NUCLEOTIDE SEQUENCE</scope>
    <source>
        <strain evidence="3">Conio</strain>
    </source>
</reference>
<dbReference type="OrthoDB" id="3797881at2759"/>
<feature type="compositionally biased region" description="Low complexity" evidence="1">
    <location>
        <begin position="154"/>
        <end position="166"/>
    </location>
</feature>
<feature type="transmembrane region" description="Helical" evidence="2">
    <location>
        <begin position="189"/>
        <end position="217"/>
    </location>
</feature>
<keyword evidence="4" id="KW-1185">Reference proteome</keyword>
<evidence type="ECO:0000313" key="4">
    <source>
        <dbReference type="Proteomes" id="UP000756921"/>
    </source>
</evidence>
<feature type="compositionally biased region" description="Basic and acidic residues" evidence="1">
    <location>
        <begin position="110"/>
        <end position="129"/>
    </location>
</feature>
<name>A0A9P6KU89_9PLEO</name>
<feature type="region of interest" description="Disordered" evidence="1">
    <location>
        <begin position="46"/>
        <end position="181"/>
    </location>
</feature>
<keyword evidence="2" id="KW-0472">Membrane</keyword>
<keyword evidence="2" id="KW-0812">Transmembrane</keyword>
<sequence length="243" mass="26760">MFIVLLCSAVLVIIPISFVQYHRFLSLTPAPEQYDRFPKLSTDLQVAPNRGNASLDGPASDTASEGPSEAHPVHPATTSGYERRETRKPWDPPFPMRPRTSREPYLVLPRSKEGERDEHNARGRDEESRWTSQMAPEEDDGVMKIGHLPVTDLPSSSAAIPAPGASTQTTPEPKPATTGKRGTPSLVQMVVLVLALIIFVFAFAILVAHCMAWFVVYKTEARLGEVRKGLLRGGDMRVCLCGR</sequence>
<feature type="compositionally biased region" description="Basic and acidic residues" evidence="1">
    <location>
        <begin position="81"/>
        <end position="90"/>
    </location>
</feature>
<organism evidence="3 4">
    <name type="scientific">Paraphaeosphaeria minitans</name>
    <dbReference type="NCBI Taxonomy" id="565426"/>
    <lineage>
        <taxon>Eukaryota</taxon>
        <taxon>Fungi</taxon>
        <taxon>Dikarya</taxon>
        <taxon>Ascomycota</taxon>
        <taxon>Pezizomycotina</taxon>
        <taxon>Dothideomycetes</taxon>
        <taxon>Pleosporomycetidae</taxon>
        <taxon>Pleosporales</taxon>
        <taxon>Massarineae</taxon>
        <taxon>Didymosphaeriaceae</taxon>
        <taxon>Paraphaeosphaeria</taxon>
    </lineage>
</organism>
<dbReference type="Proteomes" id="UP000756921">
    <property type="component" value="Unassembled WGS sequence"/>
</dbReference>
<dbReference type="EMBL" id="WJXW01000003">
    <property type="protein sequence ID" value="KAF9738564.1"/>
    <property type="molecule type" value="Genomic_DNA"/>
</dbReference>
<protein>
    <submittedName>
        <fullName evidence="3">Uncharacterized protein</fullName>
    </submittedName>
</protein>
<comment type="caution">
    <text evidence="3">The sequence shown here is derived from an EMBL/GenBank/DDBJ whole genome shotgun (WGS) entry which is preliminary data.</text>
</comment>
<gene>
    <name evidence="3" type="ORF">PMIN01_03847</name>
</gene>